<dbReference type="RefSeq" id="WP_219500351.1">
    <property type="nucleotide sequence ID" value="NZ_JAHXDN010000002.1"/>
</dbReference>
<keyword evidence="1" id="KW-0472">Membrane</keyword>
<keyword evidence="1" id="KW-0812">Transmembrane</keyword>
<dbReference type="EMBL" id="JAHXDN010000002">
    <property type="protein sequence ID" value="MBW4707466.1"/>
    <property type="molecule type" value="Genomic_DNA"/>
</dbReference>
<keyword evidence="1" id="KW-1133">Transmembrane helix</keyword>
<feature type="transmembrane region" description="Helical" evidence="1">
    <location>
        <begin position="222"/>
        <end position="246"/>
    </location>
</feature>
<accession>A0A9X1FTJ4</accession>
<keyword evidence="3" id="KW-1185">Reference proteome</keyword>
<evidence type="ECO:0000313" key="2">
    <source>
        <dbReference type="EMBL" id="MBW4707466.1"/>
    </source>
</evidence>
<protein>
    <submittedName>
        <fullName evidence="2">DUF2189 domain-containing protein</fullName>
    </submittedName>
</protein>
<feature type="transmembrane region" description="Helical" evidence="1">
    <location>
        <begin position="108"/>
        <end position="136"/>
    </location>
</feature>
<gene>
    <name evidence="2" type="ORF">KX928_06670</name>
</gene>
<evidence type="ECO:0000313" key="3">
    <source>
        <dbReference type="Proteomes" id="UP001138661"/>
    </source>
</evidence>
<dbReference type="Proteomes" id="UP001138661">
    <property type="component" value="Unassembled WGS sequence"/>
</dbReference>
<feature type="transmembrane region" description="Helical" evidence="1">
    <location>
        <begin position="156"/>
        <end position="179"/>
    </location>
</feature>
<sequence length="252" mass="26995">MQTPENTLASSKARIVDAPIGGVVSRWLRCALRDFRTYPRLSVAYGLGLFIAGWVLLVALWRFGLGWMILPTLAGCMLVGPVVTIGLYRISRRAQGSGGRGVASPGQVLLAGTILMVFALTWLRAATLIFAVFFGLLPFTGLLETLITLLSTPRGIATVIFGTITGGLFAALGFAISVFSIPMLIDREVDCFTAMALSFNATTHNFGLMIVWAALITASVTLGVLTGLLGLIFIFPILGFATWHAYCDLFKG</sequence>
<dbReference type="Pfam" id="PF09955">
    <property type="entry name" value="DUF2189"/>
    <property type="match status" value="1"/>
</dbReference>
<feature type="transmembrane region" description="Helical" evidence="1">
    <location>
        <begin position="43"/>
        <end position="61"/>
    </location>
</feature>
<feature type="transmembrane region" description="Helical" evidence="1">
    <location>
        <begin position="191"/>
        <end position="216"/>
    </location>
</feature>
<dbReference type="AlphaFoldDB" id="A0A9X1FTJ4"/>
<comment type="caution">
    <text evidence="2">The sequence shown here is derived from an EMBL/GenBank/DDBJ whole genome shotgun (WGS) entry which is preliminary data.</text>
</comment>
<reference evidence="2" key="1">
    <citation type="submission" date="2021-07" db="EMBL/GenBank/DDBJ databases">
        <title>Roseobacter insulae sp. nov., isolated from a tidal flat.</title>
        <authorList>
            <person name="Park S."/>
            <person name="Yoon J.-H."/>
        </authorList>
    </citation>
    <scope>NUCLEOTIDE SEQUENCE</scope>
    <source>
        <strain evidence="2">YSTF-M11</strain>
    </source>
</reference>
<evidence type="ECO:0000256" key="1">
    <source>
        <dbReference type="SAM" id="Phobius"/>
    </source>
</evidence>
<organism evidence="2 3">
    <name type="scientific">Roseobacter insulae</name>
    <dbReference type="NCBI Taxonomy" id="2859783"/>
    <lineage>
        <taxon>Bacteria</taxon>
        <taxon>Pseudomonadati</taxon>
        <taxon>Pseudomonadota</taxon>
        <taxon>Alphaproteobacteria</taxon>
        <taxon>Rhodobacterales</taxon>
        <taxon>Roseobacteraceae</taxon>
        <taxon>Roseobacter</taxon>
    </lineage>
</organism>
<name>A0A9X1FTJ4_9RHOB</name>
<feature type="transmembrane region" description="Helical" evidence="1">
    <location>
        <begin position="67"/>
        <end position="88"/>
    </location>
</feature>
<dbReference type="InterPro" id="IPR018692">
    <property type="entry name" value="DUF2189"/>
</dbReference>
<proteinExistence type="predicted"/>